<evidence type="ECO:0000313" key="3">
    <source>
        <dbReference type="Proteomes" id="UP000249218"/>
    </source>
</evidence>
<proteinExistence type="predicted"/>
<evidence type="ECO:0000313" key="2">
    <source>
        <dbReference type="EMBL" id="PZC77726.1"/>
    </source>
</evidence>
<dbReference type="Proteomes" id="UP000249218">
    <property type="component" value="Unassembled WGS sequence"/>
</dbReference>
<gene>
    <name evidence="2" type="primary">HaOG203026</name>
    <name evidence="2" type="ORF">B5X24_HaOG203026</name>
</gene>
<reference evidence="2 3" key="1">
    <citation type="journal article" date="2017" name="BMC Biol.">
        <title>Genomic innovations, transcriptional plasticity and gene loss underlying the evolution and divergence of two highly polyphagous and invasive Helicoverpa pest species.</title>
        <authorList>
            <person name="Pearce S.L."/>
            <person name="Clarke D.F."/>
            <person name="East P.D."/>
            <person name="Elfekih S."/>
            <person name="Gordon K.H."/>
            <person name="Jermiin L.S."/>
            <person name="McGaughran A."/>
            <person name="Oakeshott J.G."/>
            <person name="Papanikolaou A."/>
            <person name="Perera O.P."/>
            <person name="Rane R.V."/>
            <person name="Richards S."/>
            <person name="Tay W.T."/>
            <person name="Walsh T.K."/>
            <person name="Anderson A."/>
            <person name="Anderson C.J."/>
            <person name="Asgari S."/>
            <person name="Board P.G."/>
            <person name="Bretschneider A."/>
            <person name="Campbell P.M."/>
            <person name="Chertemps T."/>
            <person name="Christeller J.T."/>
            <person name="Coppin C.W."/>
            <person name="Downes S.J."/>
            <person name="Duan G."/>
            <person name="Farnsworth C.A."/>
            <person name="Good R.T."/>
            <person name="Han L.B."/>
            <person name="Han Y.C."/>
            <person name="Hatje K."/>
            <person name="Horne I."/>
            <person name="Huang Y.P."/>
            <person name="Hughes D.S."/>
            <person name="Jacquin-Joly E."/>
            <person name="James W."/>
            <person name="Jhangiani S."/>
            <person name="Kollmar M."/>
            <person name="Kuwar S.S."/>
            <person name="Li S."/>
            <person name="Liu N.Y."/>
            <person name="Maibeche M.T."/>
            <person name="Miller J.R."/>
            <person name="Montagne N."/>
            <person name="Perry T."/>
            <person name="Qu J."/>
            <person name="Song S.V."/>
            <person name="Sutton G.G."/>
            <person name="Vogel H."/>
            <person name="Walenz B.P."/>
            <person name="Xu W."/>
            <person name="Zhang H.J."/>
            <person name="Zou Z."/>
            <person name="Batterham P."/>
            <person name="Edwards O.R."/>
            <person name="Feyereisen R."/>
            <person name="Gibbs R.A."/>
            <person name="Heckel D.G."/>
            <person name="McGrath A."/>
            <person name="Robin C."/>
            <person name="Scherer S.E."/>
            <person name="Worley K.C."/>
            <person name="Wu Y.D."/>
        </authorList>
    </citation>
    <scope>NUCLEOTIDE SEQUENCE [LARGE SCALE GENOMIC DNA]</scope>
    <source>
        <strain evidence="2">Harm_GR_Male_#8</strain>
        <tissue evidence="2">Whole organism</tissue>
    </source>
</reference>
<feature type="chain" id="PRO_5016075810" description="Seminal fluid protein" evidence="1">
    <location>
        <begin position="21"/>
        <end position="251"/>
    </location>
</feature>
<feature type="signal peptide" evidence="1">
    <location>
        <begin position="1"/>
        <end position="20"/>
    </location>
</feature>
<dbReference type="AlphaFoldDB" id="A0A2W1BYF9"/>
<evidence type="ECO:0008006" key="4">
    <source>
        <dbReference type="Google" id="ProtNLM"/>
    </source>
</evidence>
<sequence>MRLFMTISLILLCLVDKSYGGFKDFLTNLPSEVAEAFKSTWSIIKSKVPATLSIDRPYKRAVLPYTKSSGASTYDQATERHGYIIEIPVIQEPRSRFQNRYRMIPSPIYNYIRGNRRIEDPYHSKLSVGSIPDNELAIEHPSKRNREFAEPYQSSDEEESLLESNFDIEKEHINFNFNSYLIRRVKSHLAVGGSNIIMETANNVYIEEPDWFERQEAPPSPVSKKSEAPSYLLDFKIFRIHFFYNLVLNFL</sequence>
<keyword evidence="1" id="KW-0732">Signal</keyword>
<dbReference type="EMBL" id="KZ149921">
    <property type="protein sequence ID" value="PZC77726.1"/>
    <property type="molecule type" value="Genomic_DNA"/>
</dbReference>
<dbReference type="OrthoDB" id="7351394at2759"/>
<name>A0A2W1BYF9_HELAM</name>
<evidence type="ECO:0000256" key="1">
    <source>
        <dbReference type="SAM" id="SignalP"/>
    </source>
</evidence>
<protein>
    <recommendedName>
        <fullName evidence="4">Seminal fluid protein</fullName>
    </recommendedName>
</protein>
<organism evidence="2 3">
    <name type="scientific">Helicoverpa armigera</name>
    <name type="common">Cotton bollworm</name>
    <name type="synonym">Heliothis armigera</name>
    <dbReference type="NCBI Taxonomy" id="29058"/>
    <lineage>
        <taxon>Eukaryota</taxon>
        <taxon>Metazoa</taxon>
        <taxon>Ecdysozoa</taxon>
        <taxon>Arthropoda</taxon>
        <taxon>Hexapoda</taxon>
        <taxon>Insecta</taxon>
        <taxon>Pterygota</taxon>
        <taxon>Neoptera</taxon>
        <taxon>Endopterygota</taxon>
        <taxon>Lepidoptera</taxon>
        <taxon>Glossata</taxon>
        <taxon>Ditrysia</taxon>
        <taxon>Noctuoidea</taxon>
        <taxon>Noctuidae</taxon>
        <taxon>Heliothinae</taxon>
        <taxon>Helicoverpa</taxon>
    </lineage>
</organism>
<accession>A0A2W1BYF9</accession>
<keyword evidence="3" id="KW-1185">Reference proteome</keyword>